<evidence type="ECO:0000313" key="2">
    <source>
        <dbReference type="Proteomes" id="UP000299102"/>
    </source>
</evidence>
<evidence type="ECO:0000313" key="1">
    <source>
        <dbReference type="EMBL" id="GBP38583.1"/>
    </source>
</evidence>
<keyword evidence="2" id="KW-1185">Reference proteome</keyword>
<organism evidence="1 2">
    <name type="scientific">Eumeta variegata</name>
    <name type="common">Bagworm moth</name>
    <name type="synonym">Eumeta japonica</name>
    <dbReference type="NCBI Taxonomy" id="151549"/>
    <lineage>
        <taxon>Eukaryota</taxon>
        <taxon>Metazoa</taxon>
        <taxon>Ecdysozoa</taxon>
        <taxon>Arthropoda</taxon>
        <taxon>Hexapoda</taxon>
        <taxon>Insecta</taxon>
        <taxon>Pterygota</taxon>
        <taxon>Neoptera</taxon>
        <taxon>Endopterygota</taxon>
        <taxon>Lepidoptera</taxon>
        <taxon>Glossata</taxon>
        <taxon>Ditrysia</taxon>
        <taxon>Tineoidea</taxon>
        <taxon>Psychidae</taxon>
        <taxon>Oiketicinae</taxon>
        <taxon>Eumeta</taxon>
    </lineage>
</organism>
<dbReference type="EMBL" id="BGZK01000351">
    <property type="protein sequence ID" value="GBP38583.1"/>
    <property type="molecule type" value="Genomic_DNA"/>
</dbReference>
<proteinExistence type="predicted"/>
<accession>A0A4C1VJ12</accession>
<reference evidence="1 2" key="1">
    <citation type="journal article" date="2019" name="Commun. Biol.">
        <title>The bagworm genome reveals a unique fibroin gene that provides high tensile strength.</title>
        <authorList>
            <person name="Kono N."/>
            <person name="Nakamura H."/>
            <person name="Ohtoshi R."/>
            <person name="Tomita M."/>
            <person name="Numata K."/>
            <person name="Arakawa K."/>
        </authorList>
    </citation>
    <scope>NUCLEOTIDE SEQUENCE [LARGE SCALE GENOMIC DNA]</scope>
</reference>
<protein>
    <submittedName>
        <fullName evidence="1">Uncharacterized protein</fullName>
    </submittedName>
</protein>
<sequence>MSPTSRFNARLAAPAVRATVEFFVRQIIMETCISPRHVQISDSDMSSKTRGPRAPQLEEFWADWGLKMSSLPSDSISAIIVISSAYMNRVTGSVHVRSLSDRAAD</sequence>
<comment type="caution">
    <text evidence="1">The sequence shown here is derived from an EMBL/GenBank/DDBJ whole genome shotgun (WGS) entry which is preliminary data.</text>
</comment>
<dbReference type="AlphaFoldDB" id="A0A4C1VJ12"/>
<dbReference type="Proteomes" id="UP000299102">
    <property type="component" value="Unassembled WGS sequence"/>
</dbReference>
<name>A0A4C1VJ12_EUMVA</name>
<gene>
    <name evidence="1" type="ORF">EVAR_96185_1</name>
</gene>